<protein>
    <submittedName>
        <fullName evidence="1">Uncharacterized protein</fullName>
    </submittedName>
</protein>
<dbReference type="Proteomes" id="UP000054565">
    <property type="component" value="Unassembled WGS sequence"/>
</dbReference>
<gene>
    <name evidence="1" type="ORF">CIRG_06629</name>
</gene>
<evidence type="ECO:0000313" key="1">
    <source>
        <dbReference type="EMBL" id="KMP06948.1"/>
    </source>
</evidence>
<dbReference type="EMBL" id="DS028096">
    <property type="protein sequence ID" value="KMP06948.1"/>
    <property type="molecule type" value="Genomic_DNA"/>
</dbReference>
<reference evidence="2" key="1">
    <citation type="journal article" date="2010" name="Genome Res.">
        <title>Population genomic sequencing of Coccidioides fungi reveals recent hybridization and transposon control.</title>
        <authorList>
            <person name="Neafsey D.E."/>
            <person name="Barker B.M."/>
            <person name="Sharpton T.J."/>
            <person name="Stajich J.E."/>
            <person name="Park D.J."/>
            <person name="Whiston E."/>
            <person name="Hung C.-Y."/>
            <person name="McMahan C."/>
            <person name="White J."/>
            <person name="Sykes S."/>
            <person name="Heiman D."/>
            <person name="Young S."/>
            <person name="Zeng Q."/>
            <person name="Abouelleil A."/>
            <person name="Aftuck L."/>
            <person name="Bessette D."/>
            <person name="Brown A."/>
            <person name="FitzGerald M."/>
            <person name="Lui A."/>
            <person name="Macdonald J.P."/>
            <person name="Priest M."/>
            <person name="Orbach M.J."/>
            <person name="Galgiani J.N."/>
            <person name="Kirkland T.N."/>
            <person name="Cole G.T."/>
            <person name="Birren B.W."/>
            <person name="Henn M.R."/>
            <person name="Taylor J.W."/>
            <person name="Rounsley S.D."/>
        </authorList>
    </citation>
    <scope>NUCLEOTIDE SEQUENCE [LARGE SCALE GENOMIC DNA]</scope>
    <source>
        <strain evidence="2">RMSCC 2394</strain>
    </source>
</reference>
<name>A0A0J6YJ45_COCIT</name>
<organism evidence="1 2">
    <name type="scientific">Coccidioides immitis RMSCC 2394</name>
    <dbReference type="NCBI Taxonomy" id="404692"/>
    <lineage>
        <taxon>Eukaryota</taxon>
        <taxon>Fungi</taxon>
        <taxon>Dikarya</taxon>
        <taxon>Ascomycota</taxon>
        <taxon>Pezizomycotina</taxon>
        <taxon>Eurotiomycetes</taxon>
        <taxon>Eurotiomycetidae</taxon>
        <taxon>Onygenales</taxon>
        <taxon>Onygenaceae</taxon>
        <taxon>Coccidioides</taxon>
    </lineage>
</organism>
<sequence>MRERMSGCPRGSGLEVVIVPPGCVVNLRGEITSSRKVMATVRRRSVNGAEKTSGGFREPNAVAPRRWGARHVFEAHLWRSEQLSSHIVPLQAIREAYAGFDRATYYVLAPIFRALASTNKVVFANKKF</sequence>
<proteinExistence type="predicted"/>
<dbReference type="AlphaFoldDB" id="A0A0J6YJ45"/>
<evidence type="ECO:0000313" key="2">
    <source>
        <dbReference type="Proteomes" id="UP000054565"/>
    </source>
</evidence>
<accession>A0A0J6YJ45</accession>